<proteinExistence type="predicted"/>
<dbReference type="AlphaFoldDB" id="A0A7R8H0I7"/>
<dbReference type="OrthoDB" id="412680at2759"/>
<protein>
    <submittedName>
        <fullName evidence="1">(salmon louse) hypothetical protein</fullName>
    </submittedName>
</protein>
<reference evidence="1" key="1">
    <citation type="submission" date="2021-02" db="EMBL/GenBank/DDBJ databases">
        <authorList>
            <person name="Bekaert M."/>
        </authorList>
    </citation>
    <scope>NUCLEOTIDE SEQUENCE</scope>
    <source>
        <strain evidence="1">IoA-00</strain>
    </source>
</reference>
<evidence type="ECO:0000313" key="2">
    <source>
        <dbReference type="Proteomes" id="UP000675881"/>
    </source>
</evidence>
<dbReference type="EMBL" id="HG994589">
    <property type="protein sequence ID" value="CAF2792124.1"/>
    <property type="molecule type" value="Genomic_DNA"/>
</dbReference>
<keyword evidence="2" id="KW-1185">Reference proteome</keyword>
<organism evidence="1 2">
    <name type="scientific">Lepeophtheirus salmonis</name>
    <name type="common">Salmon louse</name>
    <name type="synonym">Caligus salmonis</name>
    <dbReference type="NCBI Taxonomy" id="72036"/>
    <lineage>
        <taxon>Eukaryota</taxon>
        <taxon>Metazoa</taxon>
        <taxon>Ecdysozoa</taxon>
        <taxon>Arthropoda</taxon>
        <taxon>Crustacea</taxon>
        <taxon>Multicrustacea</taxon>
        <taxon>Hexanauplia</taxon>
        <taxon>Copepoda</taxon>
        <taxon>Siphonostomatoida</taxon>
        <taxon>Caligidae</taxon>
        <taxon>Lepeophtheirus</taxon>
    </lineage>
</organism>
<gene>
    <name evidence="1" type="ORF">LSAA_2635</name>
</gene>
<accession>A0A7R8H0I7</accession>
<name>A0A7R8H0I7_LEPSM</name>
<sequence length="115" mass="13298">MRRYGITNVLQRSSLIATELLLIVESQLQDLVKCKIEVKLFKFIPEELVTHSTAVSYLNDFTAKEARRDSDWNIAFIFTWKKFDDVHPALSRLGSICSSNKRDAFSLLSFKIKKN</sequence>
<dbReference type="Proteomes" id="UP000675881">
    <property type="component" value="Chromosome 10"/>
</dbReference>
<evidence type="ECO:0000313" key="1">
    <source>
        <dbReference type="EMBL" id="CAF2792124.1"/>
    </source>
</evidence>